<keyword evidence="1" id="KW-0472">Membrane</keyword>
<protein>
    <submittedName>
        <fullName evidence="2">Uncharacterized protein</fullName>
    </submittedName>
</protein>
<evidence type="ECO:0000313" key="2">
    <source>
        <dbReference type="EMBL" id="GAF69934.1"/>
    </source>
</evidence>
<feature type="transmembrane region" description="Helical" evidence="1">
    <location>
        <begin position="12"/>
        <end position="29"/>
    </location>
</feature>
<proteinExistence type="predicted"/>
<reference evidence="2" key="1">
    <citation type="journal article" date="2014" name="Front. Microbiol.">
        <title>High frequency of phylogenetically diverse reductive dehalogenase-homologous genes in deep subseafloor sedimentary metagenomes.</title>
        <authorList>
            <person name="Kawai M."/>
            <person name="Futagami T."/>
            <person name="Toyoda A."/>
            <person name="Takaki Y."/>
            <person name="Nishi S."/>
            <person name="Hori S."/>
            <person name="Arai W."/>
            <person name="Tsubouchi T."/>
            <person name="Morono Y."/>
            <person name="Uchiyama I."/>
            <person name="Ito T."/>
            <person name="Fujiyama A."/>
            <person name="Inagaki F."/>
            <person name="Takami H."/>
        </authorList>
    </citation>
    <scope>NUCLEOTIDE SEQUENCE</scope>
    <source>
        <strain evidence="2">Expedition CK06-06</strain>
    </source>
</reference>
<organism evidence="2">
    <name type="scientific">marine sediment metagenome</name>
    <dbReference type="NCBI Taxonomy" id="412755"/>
    <lineage>
        <taxon>unclassified sequences</taxon>
        <taxon>metagenomes</taxon>
        <taxon>ecological metagenomes</taxon>
    </lineage>
</organism>
<gene>
    <name evidence="2" type="ORF">S01H1_15017</name>
</gene>
<name>X0RM88_9ZZZZ</name>
<comment type="caution">
    <text evidence="2">The sequence shown here is derived from an EMBL/GenBank/DDBJ whole genome shotgun (WGS) entry which is preliminary data.</text>
</comment>
<accession>X0RM88</accession>
<sequence length="87" mass="10081">MKPDTKKLFRQYSIWLLFALILLSIGYVVERLTTVEKNQQAMQKAEATHSKQWRKIATLKEDVAEMKGKQSIIISDVSLLKSAHIRH</sequence>
<keyword evidence="1" id="KW-0812">Transmembrane</keyword>
<dbReference type="EMBL" id="BARS01007835">
    <property type="protein sequence ID" value="GAF69934.1"/>
    <property type="molecule type" value="Genomic_DNA"/>
</dbReference>
<dbReference type="AlphaFoldDB" id="X0RM88"/>
<keyword evidence="1" id="KW-1133">Transmembrane helix</keyword>
<evidence type="ECO:0000256" key="1">
    <source>
        <dbReference type="SAM" id="Phobius"/>
    </source>
</evidence>